<accession>A0ABR1TN33</accession>
<proteinExistence type="predicted"/>
<evidence type="ECO:0000313" key="2">
    <source>
        <dbReference type="Proteomes" id="UP001446871"/>
    </source>
</evidence>
<dbReference type="Proteomes" id="UP001446871">
    <property type="component" value="Unassembled WGS sequence"/>
</dbReference>
<organism evidence="1 2">
    <name type="scientific">Apiospora saccharicola</name>
    <dbReference type="NCBI Taxonomy" id="335842"/>
    <lineage>
        <taxon>Eukaryota</taxon>
        <taxon>Fungi</taxon>
        <taxon>Dikarya</taxon>
        <taxon>Ascomycota</taxon>
        <taxon>Pezizomycotina</taxon>
        <taxon>Sordariomycetes</taxon>
        <taxon>Xylariomycetidae</taxon>
        <taxon>Amphisphaeriales</taxon>
        <taxon>Apiosporaceae</taxon>
        <taxon>Apiospora</taxon>
    </lineage>
</organism>
<sequence>MFAHGVQGTTSGIQGHNFDFSLMYPSGLSFSTSKPPRDVLSLRDALYDVPLISLVPVLDSLDTAVSTFPWTQTNGTVSLGNVTLVGSNRGWRRPDVVESGKVRNARLHVWRQTSELVEYLSGARNTLRMPRFWQIAGVWAYSTIKVNCD</sequence>
<comment type="caution">
    <text evidence="1">The sequence shown here is derived from an EMBL/GenBank/DDBJ whole genome shotgun (WGS) entry which is preliminary data.</text>
</comment>
<keyword evidence="2" id="KW-1185">Reference proteome</keyword>
<gene>
    <name evidence="1" type="ORF">PG996_015183</name>
</gene>
<name>A0ABR1TN33_9PEZI</name>
<protein>
    <submittedName>
        <fullName evidence="1">Uncharacterized protein</fullName>
    </submittedName>
</protein>
<dbReference type="EMBL" id="JAQQWM010000009">
    <property type="protein sequence ID" value="KAK8047119.1"/>
    <property type="molecule type" value="Genomic_DNA"/>
</dbReference>
<evidence type="ECO:0000313" key="1">
    <source>
        <dbReference type="EMBL" id="KAK8047119.1"/>
    </source>
</evidence>
<reference evidence="1 2" key="1">
    <citation type="submission" date="2023-01" db="EMBL/GenBank/DDBJ databases">
        <title>Analysis of 21 Apiospora genomes using comparative genomics revels a genus with tremendous synthesis potential of carbohydrate active enzymes and secondary metabolites.</title>
        <authorList>
            <person name="Sorensen T."/>
        </authorList>
    </citation>
    <scope>NUCLEOTIDE SEQUENCE [LARGE SCALE GENOMIC DNA]</scope>
    <source>
        <strain evidence="1 2">CBS 83171</strain>
    </source>
</reference>